<proteinExistence type="predicted"/>
<dbReference type="EMBL" id="JBHLWM010000001">
    <property type="protein sequence ID" value="MFC0239210.1"/>
    <property type="molecule type" value="Genomic_DNA"/>
</dbReference>
<evidence type="ECO:0000313" key="2">
    <source>
        <dbReference type="Proteomes" id="UP001589775"/>
    </source>
</evidence>
<organism evidence="1 2">
    <name type="scientific">Rhodopseudomonas telluris</name>
    <dbReference type="NCBI Taxonomy" id="644215"/>
    <lineage>
        <taxon>Bacteria</taxon>
        <taxon>Pseudomonadati</taxon>
        <taxon>Pseudomonadota</taxon>
        <taxon>Alphaproteobacteria</taxon>
        <taxon>Hyphomicrobiales</taxon>
        <taxon>Nitrobacteraceae</taxon>
        <taxon>Rhodopseudomonas</taxon>
    </lineage>
</organism>
<protein>
    <submittedName>
        <fullName evidence="1">SIR2 family protein</fullName>
    </submittedName>
</protein>
<name>A0ABV6ELY2_9BRAD</name>
<accession>A0ABV6ELY2</accession>
<dbReference type="RefSeq" id="WP_378383807.1">
    <property type="nucleotide sequence ID" value="NZ_JBHLWM010000001.1"/>
</dbReference>
<comment type="caution">
    <text evidence="1">The sequence shown here is derived from an EMBL/GenBank/DDBJ whole genome shotgun (WGS) entry which is preliminary data.</text>
</comment>
<gene>
    <name evidence="1" type="ORF">ACFFJ6_01975</name>
</gene>
<reference evidence="1 2" key="1">
    <citation type="submission" date="2024-09" db="EMBL/GenBank/DDBJ databases">
        <authorList>
            <person name="Sun Q."/>
            <person name="Mori K."/>
        </authorList>
    </citation>
    <scope>NUCLEOTIDE SEQUENCE [LARGE SCALE GENOMIC DNA]</scope>
    <source>
        <strain evidence="1 2">KCTC 23279</strain>
    </source>
</reference>
<dbReference type="Proteomes" id="UP001589775">
    <property type="component" value="Unassembled WGS sequence"/>
</dbReference>
<keyword evidence="2" id="KW-1185">Reference proteome</keyword>
<sequence>MPAQALDDIGAGLMRGRIIPYLGAACVALGETSSVPTSPVELVARLTAKTTVPHKVRSNLTGAAQYIENFKHRKTLRTMMAEAFATSPEANALHRMLATLPSLPLLVHAWYDDLPQRAFAGRTDWGVAQGLSQAENHGRWAGFYRADGSELTEPEPSIVADDPVALDMPLYVPVPDEARAWATLLYQPLGSVRPAANFLVSDSDFVEVLTEIDIQTPIPQTVQEIRRDRHFLFLGCRFDTQLDRVFARQIMKRSSAQHWAVLPDTPTRNEERFLDEQNIRRIDWPLVKFVAALAEQLQNQKLPA</sequence>
<evidence type="ECO:0000313" key="1">
    <source>
        <dbReference type="EMBL" id="MFC0239210.1"/>
    </source>
</evidence>
<dbReference type="Pfam" id="PF13289">
    <property type="entry name" value="SIR2_2"/>
    <property type="match status" value="1"/>
</dbReference>